<feature type="region of interest" description="Disordered" evidence="1">
    <location>
        <begin position="1"/>
        <end position="29"/>
    </location>
</feature>
<dbReference type="Proteomes" id="UP000314294">
    <property type="component" value="Unassembled WGS sequence"/>
</dbReference>
<sequence>MGLTGTCGGPIIPPPPTTVAPSPGSEYKLRGSPVHVQREVRWKRGETKLTRGVLYVARLCESRMMLCSHCAPRHSRPEQFLSRIADTLRTSSSCRRDALSFWVSKEHVQLLRSTDRLQTEQVQRVPLLRLSGLLQNLQNTLQVQRHKVLWCNTLKAHRHCLTQHLRSRLLHVYAHRHGYGEASITNAGVEGVPACVQPAQGDDLTITRANLKETALGWRGVAKGQRVIGVSVRGMKLANHTTWKLVLHSDDMNFQW</sequence>
<protein>
    <submittedName>
        <fullName evidence="2">Uncharacterized protein</fullName>
    </submittedName>
</protein>
<dbReference type="AlphaFoldDB" id="A0A4Z2HBI9"/>
<dbReference type="EMBL" id="SRLO01000289">
    <property type="protein sequence ID" value="TNN62635.1"/>
    <property type="molecule type" value="Genomic_DNA"/>
</dbReference>
<gene>
    <name evidence="2" type="ORF">EYF80_027153</name>
</gene>
<reference evidence="2 3" key="1">
    <citation type="submission" date="2019-03" db="EMBL/GenBank/DDBJ databases">
        <title>First draft genome of Liparis tanakae, snailfish: a comprehensive survey of snailfish specific genes.</title>
        <authorList>
            <person name="Kim W."/>
            <person name="Song I."/>
            <person name="Jeong J.-H."/>
            <person name="Kim D."/>
            <person name="Kim S."/>
            <person name="Ryu S."/>
            <person name="Song J.Y."/>
            <person name="Lee S.K."/>
        </authorList>
    </citation>
    <scope>NUCLEOTIDE SEQUENCE [LARGE SCALE GENOMIC DNA]</scope>
    <source>
        <tissue evidence="2">Muscle</tissue>
    </source>
</reference>
<evidence type="ECO:0000256" key="1">
    <source>
        <dbReference type="SAM" id="MobiDB-lite"/>
    </source>
</evidence>
<evidence type="ECO:0000313" key="3">
    <source>
        <dbReference type="Proteomes" id="UP000314294"/>
    </source>
</evidence>
<accession>A0A4Z2HBI9</accession>
<comment type="caution">
    <text evidence="2">The sequence shown here is derived from an EMBL/GenBank/DDBJ whole genome shotgun (WGS) entry which is preliminary data.</text>
</comment>
<name>A0A4Z2HBI9_9TELE</name>
<keyword evidence="3" id="KW-1185">Reference proteome</keyword>
<organism evidence="2 3">
    <name type="scientific">Liparis tanakae</name>
    <name type="common">Tanaka's snailfish</name>
    <dbReference type="NCBI Taxonomy" id="230148"/>
    <lineage>
        <taxon>Eukaryota</taxon>
        <taxon>Metazoa</taxon>
        <taxon>Chordata</taxon>
        <taxon>Craniata</taxon>
        <taxon>Vertebrata</taxon>
        <taxon>Euteleostomi</taxon>
        <taxon>Actinopterygii</taxon>
        <taxon>Neopterygii</taxon>
        <taxon>Teleostei</taxon>
        <taxon>Neoteleostei</taxon>
        <taxon>Acanthomorphata</taxon>
        <taxon>Eupercaria</taxon>
        <taxon>Perciformes</taxon>
        <taxon>Cottioidei</taxon>
        <taxon>Cottales</taxon>
        <taxon>Liparidae</taxon>
        <taxon>Liparis</taxon>
    </lineage>
</organism>
<proteinExistence type="predicted"/>
<evidence type="ECO:0000313" key="2">
    <source>
        <dbReference type="EMBL" id="TNN62635.1"/>
    </source>
</evidence>